<dbReference type="EMBL" id="AP025292">
    <property type="protein sequence ID" value="BDC99182.1"/>
    <property type="molecule type" value="Genomic_DNA"/>
</dbReference>
<dbReference type="Proteomes" id="UP001354989">
    <property type="component" value="Chromosome"/>
</dbReference>
<evidence type="ECO:0000313" key="2">
    <source>
        <dbReference type="EMBL" id="BDC99182.1"/>
    </source>
</evidence>
<keyword evidence="1" id="KW-0732">Signal</keyword>
<feature type="signal peptide" evidence="1">
    <location>
        <begin position="1"/>
        <end position="21"/>
    </location>
</feature>
<dbReference type="SUPFAM" id="SSF56925">
    <property type="entry name" value="OMPA-like"/>
    <property type="match status" value="1"/>
</dbReference>
<gene>
    <name evidence="2" type="ORF">PEPS_14630</name>
</gene>
<feature type="chain" id="PRO_5046137928" description="Outer membrane protein beta-barrel domain-containing protein" evidence="1">
    <location>
        <begin position="22"/>
        <end position="200"/>
    </location>
</feature>
<sequence length="200" mass="22157">MKTFKLSIVLLLFSMTGFAQSNDFSKHQIAVHYGTFGGNELFQLSDIEGTGSYESDRFFTIGLGYTYRINHWLGLSSGIEYGNHNVIFEPPFTGGEPPQPKQQSFSVVNIPLTAQVDFWKYVFVNGGALISIDAQKNEEIGPLSGLGFVLGAGLKYDFSFGATVFVNPYLKMQNLLSFEDKDFSYSLAESGVKIGMAYNF</sequence>
<dbReference type="RefSeq" id="WP_338396640.1">
    <property type="nucleotide sequence ID" value="NZ_AP025292.1"/>
</dbReference>
<evidence type="ECO:0008006" key="4">
    <source>
        <dbReference type="Google" id="ProtNLM"/>
    </source>
</evidence>
<reference evidence="2 3" key="1">
    <citation type="submission" date="2021-12" db="EMBL/GenBank/DDBJ databases">
        <title>Genome sequencing of bacteria with rrn-lacking chromosome and rrn-plasmid.</title>
        <authorList>
            <person name="Anda M."/>
            <person name="Iwasaki W."/>
        </authorList>
    </citation>
    <scope>NUCLEOTIDE SEQUENCE [LARGE SCALE GENOMIC DNA]</scope>
    <source>
        <strain evidence="2 3">NBRC 101262</strain>
    </source>
</reference>
<name>A0ABM7VDZ8_9BACT</name>
<protein>
    <recommendedName>
        <fullName evidence="4">Outer membrane protein beta-barrel domain-containing protein</fullName>
    </recommendedName>
</protein>
<accession>A0ABM7VDZ8</accession>
<evidence type="ECO:0000313" key="3">
    <source>
        <dbReference type="Proteomes" id="UP001354989"/>
    </source>
</evidence>
<keyword evidence="3" id="KW-1185">Reference proteome</keyword>
<dbReference type="InterPro" id="IPR011250">
    <property type="entry name" value="OMP/PagP_B-barrel"/>
</dbReference>
<organism evidence="2 3">
    <name type="scientific">Persicobacter psychrovividus</name>
    <dbReference type="NCBI Taxonomy" id="387638"/>
    <lineage>
        <taxon>Bacteria</taxon>
        <taxon>Pseudomonadati</taxon>
        <taxon>Bacteroidota</taxon>
        <taxon>Cytophagia</taxon>
        <taxon>Cytophagales</taxon>
        <taxon>Persicobacteraceae</taxon>
        <taxon>Persicobacter</taxon>
    </lineage>
</organism>
<proteinExistence type="predicted"/>
<evidence type="ECO:0000256" key="1">
    <source>
        <dbReference type="SAM" id="SignalP"/>
    </source>
</evidence>